<organism evidence="7 8">
    <name type="scientific">Enhydrobacter aerosaccus</name>
    <dbReference type="NCBI Taxonomy" id="225324"/>
    <lineage>
        <taxon>Bacteria</taxon>
        <taxon>Pseudomonadati</taxon>
        <taxon>Pseudomonadota</taxon>
        <taxon>Alphaproteobacteria</taxon>
        <taxon>Hyphomicrobiales</taxon>
        <taxon>Enhydrobacter</taxon>
    </lineage>
</organism>
<dbReference type="PANTHER" id="PTHR23508:SF10">
    <property type="entry name" value="CARBOXYLIC ACID TRANSPORTER PROTEIN HOMOLOG"/>
    <property type="match status" value="1"/>
</dbReference>
<evidence type="ECO:0000313" key="8">
    <source>
        <dbReference type="Proteomes" id="UP000053900"/>
    </source>
</evidence>
<dbReference type="Proteomes" id="UP000053900">
    <property type="component" value="Unassembled WGS sequence"/>
</dbReference>
<evidence type="ECO:0000256" key="1">
    <source>
        <dbReference type="ARBA" id="ARBA00004141"/>
    </source>
</evidence>
<comment type="subcellular location">
    <subcellularLocation>
        <location evidence="1">Membrane</location>
        <topology evidence="1">Multi-pass membrane protein</topology>
    </subcellularLocation>
</comment>
<feature type="transmembrane region" description="Helical" evidence="5">
    <location>
        <begin position="86"/>
        <end position="107"/>
    </location>
</feature>
<dbReference type="SUPFAM" id="SSF103473">
    <property type="entry name" value="MFS general substrate transporter"/>
    <property type="match status" value="1"/>
</dbReference>
<feature type="transmembrane region" description="Helical" evidence="5">
    <location>
        <begin position="61"/>
        <end position="80"/>
    </location>
</feature>
<protein>
    <recommendedName>
        <fullName evidence="6">Major facilitator superfamily (MFS) profile domain-containing protein</fullName>
    </recommendedName>
</protein>
<sequence>MAAGCLQFGYYGLNSWMPAYLETELHMKFKSMTGYMVGSYTAMILGKILSGYIADKFGRRFTYAFGAISTAAFLPIIVYYNSPTNILYLLVIFGFLYGIPYGVNATYMSESFPTNVRGTAFGGSYNFGKVGAALAPAVIGYLATGGSIGLGFLVMGMAYFVCGVIPALFIKDKQYDTQAA</sequence>
<gene>
    <name evidence="7" type="ORF">AFK20_12905</name>
</gene>
<dbReference type="Pfam" id="PF07690">
    <property type="entry name" value="MFS_1"/>
    <property type="match status" value="1"/>
</dbReference>
<evidence type="ECO:0000256" key="4">
    <source>
        <dbReference type="ARBA" id="ARBA00023136"/>
    </source>
</evidence>
<comment type="caution">
    <text evidence="7">The sequence shown here is derived from an EMBL/GenBank/DDBJ whole genome shotgun (WGS) entry which is preliminary data.</text>
</comment>
<feature type="transmembrane region" description="Helical" evidence="5">
    <location>
        <begin position="127"/>
        <end position="144"/>
    </location>
</feature>
<evidence type="ECO:0000313" key="7">
    <source>
        <dbReference type="EMBL" id="KND16354.1"/>
    </source>
</evidence>
<dbReference type="InterPro" id="IPR036259">
    <property type="entry name" value="MFS_trans_sf"/>
</dbReference>
<evidence type="ECO:0000256" key="5">
    <source>
        <dbReference type="SAM" id="Phobius"/>
    </source>
</evidence>
<dbReference type="PROSITE" id="PS50850">
    <property type="entry name" value="MFS"/>
    <property type="match status" value="1"/>
</dbReference>
<dbReference type="Gene3D" id="1.20.1250.20">
    <property type="entry name" value="MFS general substrate transporter like domains"/>
    <property type="match status" value="1"/>
</dbReference>
<feature type="transmembrane region" description="Helical" evidence="5">
    <location>
        <begin position="35"/>
        <end position="54"/>
    </location>
</feature>
<dbReference type="PROSITE" id="PS00216">
    <property type="entry name" value="SUGAR_TRANSPORT_1"/>
    <property type="match status" value="1"/>
</dbReference>
<dbReference type="PANTHER" id="PTHR23508">
    <property type="entry name" value="CARBOXYLIC ACID TRANSPORTER PROTEIN HOMOLOG"/>
    <property type="match status" value="1"/>
</dbReference>
<dbReference type="InterPro" id="IPR011701">
    <property type="entry name" value="MFS"/>
</dbReference>
<name>A0ABR5IIS9_9HYPH</name>
<reference evidence="7 8" key="1">
    <citation type="submission" date="2015-07" db="EMBL/GenBank/DDBJ databases">
        <title>Draft genome of Enhydrobacter aerosaccus.</title>
        <authorList>
            <person name="Wang X."/>
        </authorList>
    </citation>
    <scope>NUCLEOTIDE SEQUENCE [LARGE SCALE GENOMIC DNA]</scope>
    <source>
        <strain evidence="7 8">CGMCC9176</strain>
    </source>
</reference>
<accession>A0ABR5IIS9</accession>
<feature type="domain" description="Major facilitator superfamily (MFS) profile" evidence="6">
    <location>
        <begin position="1"/>
        <end position="174"/>
    </location>
</feature>
<feature type="transmembrane region" description="Helical" evidence="5">
    <location>
        <begin position="150"/>
        <end position="170"/>
    </location>
</feature>
<evidence type="ECO:0000256" key="2">
    <source>
        <dbReference type="ARBA" id="ARBA00022692"/>
    </source>
</evidence>
<dbReference type="InterPro" id="IPR020846">
    <property type="entry name" value="MFS_dom"/>
</dbReference>
<proteinExistence type="predicted"/>
<dbReference type="EMBL" id="LGSW01000032">
    <property type="protein sequence ID" value="KND16354.1"/>
    <property type="molecule type" value="Genomic_DNA"/>
</dbReference>
<evidence type="ECO:0000259" key="6">
    <source>
        <dbReference type="PROSITE" id="PS50850"/>
    </source>
</evidence>
<dbReference type="InterPro" id="IPR005829">
    <property type="entry name" value="Sugar_transporter_CS"/>
</dbReference>
<evidence type="ECO:0000256" key="3">
    <source>
        <dbReference type="ARBA" id="ARBA00022989"/>
    </source>
</evidence>
<keyword evidence="2 5" id="KW-0812">Transmembrane</keyword>
<keyword evidence="4 5" id="KW-0472">Membrane</keyword>
<dbReference type="PROSITE" id="PS00217">
    <property type="entry name" value="SUGAR_TRANSPORT_2"/>
    <property type="match status" value="1"/>
</dbReference>
<keyword evidence="3 5" id="KW-1133">Transmembrane helix</keyword>
<keyword evidence="8" id="KW-1185">Reference proteome</keyword>